<reference evidence="2" key="1">
    <citation type="submission" date="2014-09" db="EMBL/GenBank/DDBJ databases">
        <authorList>
            <person name="Mudge J."/>
            <person name="Ramaraj T."/>
            <person name="Lindquist I.E."/>
            <person name="Bharti A.K."/>
            <person name="Sundararajan A."/>
            <person name="Cameron C.T."/>
            <person name="Woodward J.E."/>
            <person name="May G.D."/>
            <person name="Brubaker C."/>
            <person name="Broadhvest J."/>
            <person name="Wilkins T.A."/>
        </authorList>
    </citation>
    <scope>NUCLEOTIDE SEQUENCE</scope>
    <source>
        <strain evidence="2">cv. AKA8401</strain>
    </source>
</reference>
<dbReference type="AlphaFoldDB" id="A0A0B0NI37"/>
<name>A0A0B0NI37_GOSAR</name>
<sequence>MSWTWRRCLTPYLRLNEYSILFHMVQSVVYLARGSAEVRVIDHTMNRSFRLCSKGGK</sequence>
<protein>
    <submittedName>
        <fullName evidence="1">Uncharacterized protein</fullName>
    </submittedName>
</protein>
<proteinExistence type="predicted"/>
<dbReference type="EMBL" id="KN395912">
    <property type="protein sequence ID" value="KHG11464.1"/>
    <property type="molecule type" value="Genomic_DNA"/>
</dbReference>
<organism evidence="1 2">
    <name type="scientific">Gossypium arboreum</name>
    <name type="common">Tree cotton</name>
    <name type="synonym">Gossypium nanking</name>
    <dbReference type="NCBI Taxonomy" id="29729"/>
    <lineage>
        <taxon>Eukaryota</taxon>
        <taxon>Viridiplantae</taxon>
        <taxon>Streptophyta</taxon>
        <taxon>Embryophyta</taxon>
        <taxon>Tracheophyta</taxon>
        <taxon>Spermatophyta</taxon>
        <taxon>Magnoliopsida</taxon>
        <taxon>eudicotyledons</taxon>
        <taxon>Gunneridae</taxon>
        <taxon>Pentapetalae</taxon>
        <taxon>rosids</taxon>
        <taxon>malvids</taxon>
        <taxon>Malvales</taxon>
        <taxon>Malvaceae</taxon>
        <taxon>Malvoideae</taxon>
        <taxon>Gossypium</taxon>
    </lineage>
</organism>
<dbReference type="Proteomes" id="UP000032142">
    <property type="component" value="Unassembled WGS sequence"/>
</dbReference>
<evidence type="ECO:0000313" key="2">
    <source>
        <dbReference type="Proteomes" id="UP000032142"/>
    </source>
</evidence>
<gene>
    <name evidence="1" type="ORF">F383_12020</name>
</gene>
<accession>A0A0B0NI37</accession>
<evidence type="ECO:0000313" key="1">
    <source>
        <dbReference type="EMBL" id="KHG11464.1"/>
    </source>
</evidence>
<keyword evidence="2" id="KW-1185">Reference proteome</keyword>